<protein>
    <submittedName>
        <fullName evidence="1">Uncharacterized protein</fullName>
    </submittedName>
</protein>
<sequence>MQALETKHRLLNFGLTTTGRQRRDYDKLTLLAEDSNPDAQARYAIADEQCFALPREFFTNLWIFTLTDTELACYLALRWAQQQAPMADRASFVIVSQERETRLRLKRPTWDSVERLQAYGLIRRTDDTHRNPVTGTIESFRDRWQAGEVATPHYAFTLDGVQRPALAVVRLALENPVAPAWGEMLELDVLGPATAAVPRA</sequence>
<evidence type="ECO:0000313" key="1">
    <source>
        <dbReference type="EMBL" id="MFF5293059.1"/>
    </source>
</evidence>
<name>A0ABW6WIE7_9ACTN</name>
<gene>
    <name evidence="1" type="ORF">ACFY35_26780</name>
</gene>
<evidence type="ECO:0000313" key="2">
    <source>
        <dbReference type="Proteomes" id="UP001602245"/>
    </source>
</evidence>
<dbReference type="RefSeq" id="WP_020512408.1">
    <property type="nucleotide sequence ID" value="NZ_JBIAZU010000005.1"/>
</dbReference>
<dbReference type="EMBL" id="JBIAZU010000005">
    <property type="protein sequence ID" value="MFF5293059.1"/>
    <property type="molecule type" value="Genomic_DNA"/>
</dbReference>
<keyword evidence="2" id="KW-1185">Reference proteome</keyword>
<comment type="caution">
    <text evidence="1">The sequence shown here is derived from an EMBL/GenBank/DDBJ whole genome shotgun (WGS) entry which is preliminary data.</text>
</comment>
<dbReference type="Proteomes" id="UP001602245">
    <property type="component" value="Unassembled WGS sequence"/>
</dbReference>
<proteinExistence type="predicted"/>
<accession>A0ABW6WIE7</accession>
<organism evidence="1 2">
    <name type="scientific">Paractinoplanes globisporus</name>
    <dbReference type="NCBI Taxonomy" id="113565"/>
    <lineage>
        <taxon>Bacteria</taxon>
        <taxon>Bacillati</taxon>
        <taxon>Actinomycetota</taxon>
        <taxon>Actinomycetes</taxon>
        <taxon>Micromonosporales</taxon>
        <taxon>Micromonosporaceae</taxon>
        <taxon>Paractinoplanes</taxon>
    </lineage>
</organism>
<reference evidence="1 2" key="1">
    <citation type="submission" date="2024-10" db="EMBL/GenBank/DDBJ databases">
        <title>The Natural Products Discovery Center: Release of the First 8490 Sequenced Strains for Exploring Actinobacteria Biosynthetic Diversity.</title>
        <authorList>
            <person name="Kalkreuter E."/>
            <person name="Kautsar S.A."/>
            <person name="Yang D."/>
            <person name="Bader C.D."/>
            <person name="Teijaro C.N."/>
            <person name="Fluegel L."/>
            <person name="Davis C.M."/>
            <person name="Simpson J.R."/>
            <person name="Lauterbach L."/>
            <person name="Steele A.D."/>
            <person name="Gui C."/>
            <person name="Meng S."/>
            <person name="Li G."/>
            <person name="Viehrig K."/>
            <person name="Ye F."/>
            <person name="Su P."/>
            <person name="Kiefer A.F."/>
            <person name="Nichols A."/>
            <person name="Cepeda A.J."/>
            <person name="Yan W."/>
            <person name="Fan B."/>
            <person name="Jiang Y."/>
            <person name="Adhikari A."/>
            <person name="Zheng C.-J."/>
            <person name="Schuster L."/>
            <person name="Cowan T.M."/>
            <person name="Smanski M.J."/>
            <person name="Chevrette M.G."/>
            <person name="De Carvalho L.P.S."/>
            <person name="Shen B."/>
        </authorList>
    </citation>
    <scope>NUCLEOTIDE SEQUENCE [LARGE SCALE GENOMIC DNA]</scope>
    <source>
        <strain evidence="1 2">NPDC000087</strain>
    </source>
</reference>